<evidence type="ECO:0000313" key="4">
    <source>
        <dbReference type="Proteomes" id="UP000077667"/>
    </source>
</evidence>
<protein>
    <submittedName>
        <fullName evidence="3">Uncharacterized protein</fullName>
    </submittedName>
</protein>
<feature type="transmembrane region" description="Helical" evidence="2">
    <location>
        <begin position="140"/>
        <end position="158"/>
    </location>
</feature>
<reference evidence="3 4" key="1">
    <citation type="submission" date="2016-05" db="EMBL/GenBank/DDBJ databases">
        <title>Niabella ginsenosidivorans BS26 whole genome sequencing.</title>
        <authorList>
            <person name="Im W.T."/>
            <person name="Siddiqi M.Z."/>
        </authorList>
    </citation>
    <scope>NUCLEOTIDE SEQUENCE [LARGE SCALE GENOMIC DNA]</scope>
    <source>
        <strain evidence="3 4">BS26</strain>
    </source>
</reference>
<dbReference type="EMBL" id="CP015772">
    <property type="protein sequence ID" value="ANH82498.1"/>
    <property type="molecule type" value="Genomic_DNA"/>
</dbReference>
<dbReference type="RefSeq" id="WP_067758821.1">
    <property type="nucleotide sequence ID" value="NZ_CP015772.1"/>
</dbReference>
<keyword evidence="4" id="KW-1185">Reference proteome</keyword>
<dbReference type="KEGG" id="nia:A8C56_17330"/>
<dbReference type="OrthoDB" id="663559at2"/>
<evidence type="ECO:0000256" key="1">
    <source>
        <dbReference type="SAM" id="MobiDB-lite"/>
    </source>
</evidence>
<keyword evidence="2" id="KW-0812">Transmembrane</keyword>
<proteinExistence type="predicted"/>
<dbReference type="AlphaFoldDB" id="A0A1A9I498"/>
<feature type="region of interest" description="Disordered" evidence="1">
    <location>
        <begin position="198"/>
        <end position="234"/>
    </location>
</feature>
<keyword evidence="2" id="KW-1133">Transmembrane helix</keyword>
<sequence length="338" mass="37277">MKGIIDHTNYEDYFLLYVDDELNAEERAAVDLFVARHPDLKSILESLLQTKLPADDAVEFPDKSKLFFDKPAVPDEAILLFLDKEPLDNEVREQLQNPSPELKQRIELFRKTIAVPDTSVAFPKREQLYKHTKVVSLKNWKMVAVAAMLILAVGYGIFQEQQKQPHIRDLAQGNLEIPVTSAGDTEGVIKADTIDDAPAKPASGVQEQQQAPEEGMTAKTVRKNSTVTKEKEQPRVLQNTVVSEKPAGPRKPAVVPEPEAAPVAAQQPVSTAKAVEPRPQIVPQPAAIAKAAVADENPAKEKKSFFKKLTKRIEEKVSATFDNGDGQVTVAGFAFNVK</sequence>
<dbReference type="STRING" id="1176587.A8C56_17330"/>
<keyword evidence="2" id="KW-0472">Membrane</keyword>
<evidence type="ECO:0000313" key="3">
    <source>
        <dbReference type="EMBL" id="ANH82498.1"/>
    </source>
</evidence>
<name>A0A1A9I498_9BACT</name>
<accession>A0A1A9I498</accession>
<organism evidence="3 4">
    <name type="scientific">Niabella ginsenosidivorans</name>
    <dbReference type="NCBI Taxonomy" id="1176587"/>
    <lineage>
        <taxon>Bacteria</taxon>
        <taxon>Pseudomonadati</taxon>
        <taxon>Bacteroidota</taxon>
        <taxon>Chitinophagia</taxon>
        <taxon>Chitinophagales</taxon>
        <taxon>Chitinophagaceae</taxon>
        <taxon>Niabella</taxon>
    </lineage>
</organism>
<dbReference type="Proteomes" id="UP000077667">
    <property type="component" value="Chromosome"/>
</dbReference>
<evidence type="ECO:0000256" key="2">
    <source>
        <dbReference type="SAM" id="Phobius"/>
    </source>
</evidence>
<gene>
    <name evidence="3" type="ORF">A8C56_17330</name>
</gene>